<dbReference type="PANTHER" id="PTHR12277">
    <property type="entry name" value="ALPHA/BETA HYDROLASE DOMAIN-CONTAINING PROTEIN"/>
    <property type="match status" value="1"/>
</dbReference>
<organism evidence="2 3">
    <name type="scientific">Azospira restricta</name>
    <dbReference type="NCBI Taxonomy" id="404405"/>
    <lineage>
        <taxon>Bacteria</taxon>
        <taxon>Pseudomonadati</taxon>
        <taxon>Pseudomonadota</taxon>
        <taxon>Betaproteobacteria</taxon>
        <taxon>Rhodocyclales</taxon>
        <taxon>Rhodocyclaceae</taxon>
        <taxon>Azospira</taxon>
    </lineage>
</organism>
<dbReference type="Proteomes" id="UP000663444">
    <property type="component" value="Chromosome"/>
</dbReference>
<dbReference type="AlphaFoldDB" id="A0A974Y4Q9"/>
<evidence type="ECO:0000259" key="1">
    <source>
        <dbReference type="Pfam" id="PF12146"/>
    </source>
</evidence>
<dbReference type="Pfam" id="PF12146">
    <property type="entry name" value="Hydrolase_4"/>
    <property type="match status" value="1"/>
</dbReference>
<dbReference type="Gene3D" id="3.40.50.1820">
    <property type="entry name" value="alpha/beta hydrolase"/>
    <property type="match status" value="1"/>
</dbReference>
<proteinExistence type="predicted"/>
<dbReference type="GO" id="GO:0016787">
    <property type="term" value="F:hydrolase activity"/>
    <property type="evidence" value="ECO:0007669"/>
    <property type="project" value="UniProtKB-KW"/>
</dbReference>
<evidence type="ECO:0000313" key="2">
    <source>
        <dbReference type="EMBL" id="QRJ64730.1"/>
    </source>
</evidence>
<reference evidence="2" key="1">
    <citation type="submission" date="2020-11" db="EMBL/GenBank/DDBJ databases">
        <title>Azospira restricta DSM 18626 genome sequence.</title>
        <authorList>
            <person name="Moe W.M."/>
        </authorList>
    </citation>
    <scope>NUCLEOTIDE SEQUENCE</scope>
    <source>
        <strain evidence="2">DSM 18626</strain>
    </source>
</reference>
<dbReference type="KEGG" id="ares:IWH25_05105"/>
<dbReference type="RefSeq" id="WP_203388256.1">
    <property type="nucleotide sequence ID" value="NZ_CP064781.1"/>
</dbReference>
<dbReference type="InterPro" id="IPR022742">
    <property type="entry name" value="Hydrolase_4"/>
</dbReference>
<dbReference type="EMBL" id="CP064781">
    <property type="protein sequence ID" value="QRJ64730.1"/>
    <property type="molecule type" value="Genomic_DNA"/>
</dbReference>
<protein>
    <submittedName>
        <fullName evidence="2">Alpha/beta hydrolase</fullName>
    </submittedName>
</protein>
<keyword evidence="3" id="KW-1185">Reference proteome</keyword>
<keyword evidence="2" id="KW-0378">Hydrolase</keyword>
<gene>
    <name evidence="2" type="ORF">IWH25_05105</name>
</gene>
<dbReference type="InterPro" id="IPR029058">
    <property type="entry name" value="AB_hydrolase_fold"/>
</dbReference>
<feature type="domain" description="Serine aminopeptidase S33" evidence="1">
    <location>
        <begin position="68"/>
        <end position="189"/>
    </location>
</feature>
<dbReference type="PANTHER" id="PTHR12277:SF79">
    <property type="entry name" value="XAA-PRO DIPEPTIDYL-PEPTIDASE-RELATED"/>
    <property type="match status" value="1"/>
</dbReference>
<name>A0A974Y4Q9_9RHOO</name>
<sequence>MKLLASLARIVALSLVLVIAGVAMSQEGLLYFPEKAPLAELARFVPGARPWPSADDFRGLVVEPAARPAQGTLLVFHGNAGHAGYRAPYAEALAPRGWRVLLAEYPGYGPRGGELGEASLVADAAATIAAARREFDGPLYLLGESLGAGVAAAASDRVGHAGIAGLLLVTPWDTLLNVADYHYPWLPRRLLAWLVRDRYDSVAHLAGYRGRVVVVVAERDRIVPAEFGRALFAGLAAAKALRVVAGADHNDWFEHADDAWWRETMRALQPPDGSDH</sequence>
<dbReference type="SUPFAM" id="SSF53474">
    <property type="entry name" value="alpha/beta-Hydrolases"/>
    <property type="match status" value="1"/>
</dbReference>
<evidence type="ECO:0000313" key="3">
    <source>
        <dbReference type="Proteomes" id="UP000663444"/>
    </source>
</evidence>
<accession>A0A974Y4Q9</accession>